<dbReference type="Proteomes" id="UP000191933">
    <property type="component" value="Unassembled WGS sequence"/>
</dbReference>
<gene>
    <name evidence="2" type="ORF">AGR2A_Cc90048</name>
</gene>
<evidence type="ECO:0000313" key="2">
    <source>
        <dbReference type="EMBL" id="CUW94249.1"/>
    </source>
</evidence>
<dbReference type="InterPro" id="IPR013097">
    <property type="entry name" value="Dabb"/>
</dbReference>
<name>A0A9W5F4M6_9HYPH</name>
<dbReference type="PROSITE" id="PS51502">
    <property type="entry name" value="S_R_A_B_BARREL"/>
    <property type="match status" value="1"/>
</dbReference>
<keyword evidence="3" id="KW-1185">Reference proteome</keyword>
<sequence>MGAHFIGPFLRRGLNRRGPGDNPLRSAEKAAFEFRMTGDTVIRHIVFFTVPEENRDAVRKGLSGLTAIPHALKLEIGENVKKDQWGNSVDFIVYGEFENEAALAAYKADPAYDLSTRTVKPLRETRVAADFDSDTAVKAPIR</sequence>
<dbReference type="AlphaFoldDB" id="A0A9W5F4M6"/>
<dbReference type="SUPFAM" id="SSF54909">
    <property type="entry name" value="Dimeric alpha+beta barrel"/>
    <property type="match status" value="1"/>
</dbReference>
<dbReference type="EMBL" id="FBVY01000020">
    <property type="protein sequence ID" value="CUW94249.1"/>
    <property type="molecule type" value="Genomic_DNA"/>
</dbReference>
<dbReference type="Pfam" id="PF07876">
    <property type="entry name" value="Dabb"/>
    <property type="match status" value="1"/>
</dbReference>
<protein>
    <submittedName>
        <fullName evidence="2">Stress responsive A/B Barrel Domain-containing protein</fullName>
    </submittedName>
</protein>
<dbReference type="InterPro" id="IPR011008">
    <property type="entry name" value="Dimeric_a/b-barrel"/>
</dbReference>
<dbReference type="SMART" id="SM00886">
    <property type="entry name" value="Dabb"/>
    <property type="match status" value="1"/>
</dbReference>
<organism evidence="2 3">
    <name type="scientific">Agrobacterium genomosp. 2 str. CFBP 5494</name>
    <dbReference type="NCBI Taxonomy" id="1183436"/>
    <lineage>
        <taxon>Bacteria</taxon>
        <taxon>Pseudomonadati</taxon>
        <taxon>Pseudomonadota</taxon>
        <taxon>Alphaproteobacteria</taxon>
        <taxon>Hyphomicrobiales</taxon>
        <taxon>Rhizobiaceae</taxon>
        <taxon>Rhizobium/Agrobacterium group</taxon>
        <taxon>Agrobacterium</taxon>
        <taxon>Agrobacterium tumefaciens complex</taxon>
    </lineage>
</organism>
<feature type="domain" description="Stress-response A/B barrel" evidence="1">
    <location>
        <begin position="42"/>
        <end position="131"/>
    </location>
</feature>
<evidence type="ECO:0000313" key="3">
    <source>
        <dbReference type="Proteomes" id="UP000191933"/>
    </source>
</evidence>
<reference evidence="2 3" key="1">
    <citation type="submission" date="2016-01" db="EMBL/GenBank/DDBJ databases">
        <authorList>
            <person name="Regsiter A."/>
            <person name="william w."/>
        </authorList>
    </citation>
    <scope>NUCLEOTIDE SEQUENCE [LARGE SCALE GENOMIC DNA]</scope>
    <source>
        <strain evidence="2 3">CFBP 5494</strain>
    </source>
</reference>
<accession>A0A9W5F4M6</accession>
<evidence type="ECO:0000259" key="1">
    <source>
        <dbReference type="PROSITE" id="PS51502"/>
    </source>
</evidence>
<comment type="caution">
    <text evidence="2">The sequence shown here is derived from an EMBL/GenBank/DDBJ whole genome shotgun (WGS) entry which is preliminary data.</text>
</comment>
<proteinExistence type="predicted"/>
<dbReference type="Gene3D" id="3.30.70.100">
    <property type="match status" value="1"/>
</dbReference>